<feature type="transmembrane region" description="Helical" evidence="7">
    <location>
        <begin position="85"/>
        <end position="106"/>
    </location>
</feature>
<comment type="subcellular location">
    <subcellularLocation>
        <location evidence="1">Cell membrane</location>
    </subcellularLocation>
</comment>
<feature type="region of interest" description="Disordered" evidence="6">
    <location>
        <begin position="193"/>
        <end position="214"/>
    </location>
</feature>
<feature type="compositionally biased region" description="Basic and acidic residues" evidence="6">
    <location>
        <begin position="193"/>
        <end position="202"/>
    </location>
</feature>
<dbReference type="Proteomes" id="UP000317316">
    <property type="component" value="Unassembled WGS sequence"/>
</dbReference>
<feature type="region of interest" description="Disordered" evidence="6">
    <location>
        <begin position="50"/>
        <end position="73"/>
    </location>
</feature>
<dbReference type="InterPro" id="IPR022781">
    <property type="entry name" value="Flagellar_biosynth_FliO"/>
</dbReference>
<evidence type="ECO:0000256" key="5">
    <source>
        <dbReference type="ARBA" id="ARBA00023136"/>
    </source>
</evidence>
<organism evidence="9 10">
    <name type="scientific">Psychrobacillus lasiicapitis</name>
    <dbReference type="NCBI Taxonomy" id="1636719"/>
    <lineage>
        <taxon>Bacteria</taxon>
        <taxon>Bacillati</taxon>
        <taxon>Bacillota</taxon>
        <taxon>Bacilli</taxon>
        <taxon>Bacillales</taxon>
        <taxon>Bacillaceae</taxon>
        <taxon>Psychrobacillus</taxon>
    </lineage>
</organism>
<keyword evidence="8" id="KW-0732">Signal</keyword>
<protein>
    <submittedName>
        <fullName evidence="9">Flagellar protein</fullName>
    </submittedName>
</protein>
<accession>A0A544TF16</accession>
<evidence type="ECO:0000256" key="4">
    <source>
        <dbReference type="ARBA" id="ARBA00022989"/>
    </source>
</evidence>
<feature type="signal peptide" evidence="8">
    <location>
        <begin position="1"/>
        <end position="36"/>
    </location>
</feature>
<gene>
    <name evidence="9" type="ORF">FG382_04900</name>
</gene>
<evidence type="ECO:0000256" key="8">
    <source>
        <dbReference type="SAM" id="SignalP"/>
    </source>
</evidence>
<name>A0A544TF16_9BACI</name>
<keyword evidence="5 7" id="KW-0472">Membrane</keyword>
<feature type="compositionally biased region" description="Basic and acidic residues" evidence="6">
    <location>
        <begin position="52"/>
        <end position="63"/>
    </location>
</feature>
<dbReference type="GO" id="GO:0044781">
    <property type="term" value="P:bacterial-type flagellum organization"/>
    <property type="evidence" value="ECO:0007669"/>
    <property type="project" value="InterPro"/>
</dbReference>
<keyword evidence="9" id="KW-0282">Flagellum</keyword>
<keyword evidence="3 7" id="KW-0812">Transmembrane</keyword>
<reference evidence="9 10" key="1">
    <citation type="submission" date="2019-05" db="EMBL/GenBank/DDBJ databases">
        <title>Psychrobacillus vulpis sp. nov., a new species isolated from feces of a red fox that inhabits in The Tablas de Daimiel Natural Park, Albacete, Spain.</title>
        <authorList>
            <person name="Rodriguez M."/>
            <person name="Reina J.C."/>
            <person name="Bejar V."/>
            <person name="Llamas I."/>
        </authorList>
    </citation>
    <scope>NUCLEOTIDE SEQUENCE [LARGE SCALE GENOMIC DNA]</scope>
    <source>
        <strain evidence="9 10">NEAU-3TGS17</strain>
    </source>
</reference>
<sequence length="239" mass="27399">MKQFPKQSGNTMMRKFTLVFCIISTLFLLFDQGAHAAVNPNESIEEFYNNKSKTESKEEKPASNEDQEVNEEASTNPVSVTVWDYVKMIFALLFVVLLLFGLLKFVNSRNKTFQHNQLIQNLGGVGVSQGKSVQLLQVGNSLFLVGIGEDITLLKEIEDPEEIEKLTKIYEEKQDIGKTVPYISELVHRMKENVSSKSKNNEQKNPSFNETFQKKLREIKKDRSDVLKDWKAKESEKNE</sequence>
<keyword evidence="2" id="KW-1003">Cell membrane</keyword>
<evidence type="ECO:0000256" key="6">
    <source>
        <dbReference type="SAM" id="MobiDB-lite"/>
    </source>
</evidence>
<evidence type="ECO:0000313" key="9">
    <source>
        <dbReference type="EMBL" id="TQR16053.1"/>
    </source>
</evidence>
<feature type="chain" id="PRO_5021733959" evidence="8">
    <location>
        <begin position="37"/>
        <end position="239"/>
    </location>
</feature>
<dbReference type="EMBL" id="VDGH01000002">
    <property type="protein sequence ID" value="TQR16053.1"/>
    <property type="molecule type" value="Genomic_DNA"/>
</dbReference>
<proteinExistence type="predicted"/>
<evidence type="ECO:0000256" key="3">
    <source>
        <dbReference type="ARBA" id="ARBA00022692"/>
    </source>
</evidence>
<keyword evidence="9" id="KW-0969">Cilium</keyword>
<keyword evidence="10" id="KW-1185">Reference proteome</keyword>
<evidence type="ECO:0000256" key="1">
    <source>
        <dbReference type="ARBA" id="ARBA00004236"/>
    </source>
</evidence>
<comment type="caution">
    <text evidence="9">The sequence shown here is derived from an EMBL/GenBank/DDBJ whole genome shotgun (WGS) entry which is preliminary data.</text>
</comment>
<dbReference type="Pfam" id="PF04347">
    <property type="entry name" value="FliO"/>
    <property type="match status" value="1"/>
</dbReference>
<keyword evidence="4 7" id="KW-1133">Transmembrane helix</keyword>
<dbReference type="AlphaFoldDB" id="A0A544TF16"/>
<dbReference type="GO" id="GO:0016020">
    <property type="term" value="C:membrane"/>
    <property type="evidence" value="ECO:0007669"/>
    <property type="project" value="InterPro"/>
</dbReference>
<evidence type="ECO:0000313" key="10">
    <source>
        <dbReference type="Proteomes" id="UP000317316"/>
    </source>
</evidence>
<evidence type="ECO:0000256" key="7">
    <source>
        <dbReference type="SAM" id="Phobius"/>
    </source>
</evidence>
<dbReference type="OrthoDB" id="2376965at2"/>
<evidence type="ECO:0000256" key="2">
    <source>
        <dbReference type="ARBA" id="ARBA00022475"/>
    </source>
</evidence>
<keyword evidence="9" id="KW-0966">Cell projection</keyword>